<dbReference type="InterPro" id="IPR008258">
    <property type="entry name" value="Transglycosylase_SLT_dom_1"/>
</dbReference>
<evidence type="ECO:0000313" key="4">
    <source>
        <dbReference type="Proteomes" id="UP001500740"/>
    </source>
</evidence>
<evidence type="ECO:0000259" key="2">
    <source>
        <dbReference type="Pfam" id="PF01464"/>
    </source>
</evidence>
<proteinExistence type="inferred from homology"/>
<dbReference type="PANTHER" id="PTHR37423:SF2">
    <property type="entry name" value="MEMBRANE-BOUND LYTIC MUREIN TRANSGLYCOSYLASE C"/>
    <property type="match status" value="1"/>
</dbReference>
<protein>
    <submittedName>
        <fullName evidence="3">Transglycosylase SLT domain-containing protein</fullName>
    </submittedName>
</protein>
<comment type="similarity">
    <text evidence="1">Belongs to the transglycosylase Slt family.</text>
</comment>
<dbReference type="CDD" id="cd00254">
    <property type="entry name" value="LT-like"/>
    <property type="match status" value="1"/>
</dbReference>
<gene>
    <name evidence="3" type="ORF">GCM10008935_23330</name>
</gene>
<name>A0ABP3JXY2_9BACI</name>
<dbReference type="EMBL" id="BAAACZ010000018">
    <property type="protein sequence ID" value="GAA0466752.1"/>
    <property type="molecule type" value="Genomic_DNA"/>
</dbReference>
<keyword evidence="4" id="KW-1185">Reference proteome</keyword>
<dbReference type="SUPFAM" id="SSF53955">
    <property type="entry name" value="Lysozyme-like"/>
    <property type="match status" value="1"/>
</dbReference>
<dbReference type="RefSeq" id="WP_343783730.1">
    <property type="nucleotide sequence ID" value="NZ_BAAACZ010000018.1"/>
</dbReference>
<dbReference type="PROSITE" id="PS00922">
    <property type="entry name" value="TRANSGLYCOSYLASE"/>
    <property type="match status" value="1"/>
</dbReference>
<dbReference type="PANTHER" id="PTHR37423">
    <property type="entry name" value="SOLUBLE LYTIC MUREIN TRANSGLYCOSYLASE-RELATED"/>
    <property type="match status" value="1"/>
</dbReference>
<evidence type="ECO:0000256" key="1">
    <source>
        <dbReference type="ARBA" id="ARBA00007734"/>
    </source>
</evidence>
<dbReference type="Gene3D" id="1.10.530.10">
    <property type="match status" value="1"/>
</dbReference>
<dbReference type="InterPro" id="IPR000189">
    <property type="entry name" value="Transglyc_AS"/>
</dbReference>
<evidence type="ECO:0000313" key="3">
    <source>
        <dbReference type="EMBL" id="GAA0466752.1"/>
    </source>
</evidence>
<organism evidence="3 4">
    <name type="scientific">Alkalibacillus silvisoli</name>
    <dbReference type="NCBI Taxonomy" id="392823"/>
    <lineage>
        <taxon>Bacteria</taxon>
        <taxon>Bacillati</taxon>
        <taxon>Bacillota</taxon>
        <taxon>Bacilli</taxon>
        <taxon>Bacillales</taxon>
        <taxon>Bacillaceae</taxon>
        <taxon>Alkalibacillus</taxon>
    </lineage>
</organism>
<accession>A0ABP3JXY2</accession>
<dbReference type="Pfam" id="PF01464">
    <property type="entry name" value="SLT"/>
    <property type="match status" value="1"/>
</dbReference>
<reference evidence="4" key="1">
    <citation type="journal article" date="2019" name="Int. J. Syst. Evol. Microbiol.">
        <title>The Global Catalogue of Microorganisms (GCM) 10K type strain sequencing project: providing services to taxonomists for standard genome sequencing and annotation.</title>
        <authorList>
            <consortium name="The Broad Institute Genomics Platform"/>
            <consortium name="The Broad Institute Genome Sequencing Center for Infectious Disease"/>
            <person name="Wu L."/>
            <person name="Ma J."/>
        </authorList>
    </citation>
    <scope>NUCLEOTIDE SEQUENCE [LARGE SCALE GENOMIC DNA]</scope>
    <source>
        <strain evidence="4">JCM 14193</strain>
    </source>
</reference>
<feature type="domain" description="Transglycosylase SLT" evidence="2">
    <location>
        <begin position="91"/>
        <end position="191"/>
    </location>
</feature>
<dbReference type="InterPro" id="IPR023346">
    <property type="entry name" value="Lysozyme-like_dom_sf"/>
</dbReference>
<sequence>MFDSRMFEVLMNYQRSVSESPLLNKQRQQSGTQEVSFQNLFMNQLGINQQSTTPSNSLMLDQSQLGPVANTQMNPINFNSTVSKSDYDEIIDTVAEKYNLDADLIREVIQTESNFNPQAVSHAGAQGLMQLMPATAESLGVRNAFDPEENIEGGARYLSDMLNRYDGDLEKALAAYNAGPGNVDYYGGVPPFEETQNYVRRILG</sequence>
<comment type="caution">
    <text evidence="3">The sequence shown here is derived from an EMBL/GenBank/DDBJ whole genome shotgun (WGS) entry which is preliminary data.</text>
</comment>
<dbReference type="Proteomes" id="UP001500740">
    <property type="component" value="Unassembled WGS sequence"/>
</dbReference>